<dbReference type="AlphaFoldDB" id="K2GBV7"/>
<organism evidence="2">
    <name type="scientific">uncultured bacterium</name>
    <name type="common">gcode 4</name>
    <dbReference type="NCBI Taxonomy" id="1234023"/>
    <lineage>
        <taxon>Bacteria</taxon>
        <taxon>environmental samples</taxon>
    </lineage>
</organism>
<feature type="signal peptide" evidence="1">
    <location>
        <begin position="1"/>
        <end position="23"/>
    </location>
</feature>
<name>K2GBV7_9BACT</name>
<reference evidence="2" key="1">
    <citation type="journal article" date="2012" name="Science">
        <title>Fermentation, hydrogen, and sulfur metabolism in multiple uncultivated bacterial phyla.</title>
        <authorList>
            <person name="Wrighton K.C."/>
            <person name="Thomas B.C."/>
            <person name="Sharon I."/>
            <person name="Miller C.S."/>
            <person name="Castelle C.J."/>
            <person name="VerBerkmoes N.C."/>
            <person name="Wilkins M.J."/>
            <person name="Hettich R.L."/>
            <person name="Lipton M.S."/>
            <person name="Williams K.H."/>
            <person name="Long P.E."/>
            <person name="Banfield J.F."/>
        </authorList>
    </citation>
    <scope>NUCLEOTIDE SEQUENCE [LARGE SCALE GENOMIC DNA]</scope>
</reference>
<evidence type="ECO:0000256" key="1">
    <source>
        <dbReference type="SAM" id="SignalP"/>
    </source>
</evidence>
<accession>K2GBV7</accession>
<evidence type="ECO:0000313" key="2">
    <source>
        <dbReference type="EMBL" id="EKE27649.1"/>
    </source>
</evidence>
<feature type="chain" id="PRO_5017240630" evidence="1">
    <location>
        <begin position="24"/>
        <end position="228"/>
    </location>
</feature>
<protein>
    <submittedName>
        <fullName evidence="2">Uncharacterized protein</fullName>
    </submittedName>
</protein>
<gene>
    <name evidence="2" type="ORF">ACD_3C00181G0001</name>
</gene>
<keyword evidence="1" id="KW-0732">Signal</keyword>
<dbReference type="EMBL" id="AMFJ01000455">
    <property type="protein sequence ID" value="EKE27649.1"/>
    <property type="molecule type" value="Genomic_DNA"/>
</dbReference>
<comment type="caution">
    <text evidence="2">The sequence shown here is derived from an EMBL/GenBank/DDBJ whole genome shotgun (WGS) entry which is preliminary data.</text>
</comment>
<sequence>MKKSILLTGILLLALGIANQPFAQDYLDSSYQYGDSYYNQDNAMDGFDANALKYRRPVYPPQNYPNPNPNPSPDNYPYNYPTYPSPYPVPYNQPYYWDCSYDYYGQSNYCYPEISEFYKNVSRLWNWSVITITTKNQNIVNNIQSSIYWSVSTVFKNQPAKISVTDLRNWVKVRIVAMPSEDGTYRMWDNSYGRYVSVNAITLINTIQHFADNAMPVIDADWNVYSWQ</sequence>
<proteinExistence type="predicted"/>